<dbReference type="AlphaFoldDB" id="A0A6J7IMX2"/>
<protein>
    <submittedName>
        <fullName evidence="1">Unannotated protein</fullName>
    </submittedName>
</protein>
<proteinExistence type="predicted"/>
<gene>
    <name evidence="1" type="ORF">UFOPK3773_00341</name>
</gene>
<name>A0A6J7IMX2_9ZZZZ</name>
<organism evidence="1">
    <name type="scientific">freshwater metagenome</name>
    <dbReference type="NCBI Taxonomy" id="449393"/>
    <lineage>
        <taxon>unclassified sequences</taxon>
        <taxon>metagenomes</taxon>
        <taxon>ecological metagenomes</taxon>
    </lineage>
</organism>
<accession>A0A6J7IMX2</accession>
<evidence type="ECO:0000313" key="1">
    <source>
        <dbReference type="EMBL" id="CAB4932613.1"/>
    </source>
</evidence>
<reference evidence="1" key="1">
    <citation type="submission" date="2020-05" db="EMBL/GenBank/DDBJ databases">
        <authorList>
            <person name="Chiriac C."/>
            <person name="Salcher M."/>
            <person name="Ghai R."/>
            <person name="Kavagutti S V."/>
        </authorList>
    </citation>
    <scope>NUCLEOTIDE SEQUENCE</scope>
</reference>
<sequence length="35" mass="3785">MTLSYGLASQGERGLAPPGIYSRALEDRKVRGYDG</sequence>
<dbReference type="EMBL" id="CAFBNF010000020">
    <property type="protein sequence ID" value="CAB4932613.1"/>
    <property type="molecule type" value="Genomic_DNA"/>
</dbReference>